<dbReference type="GO" id="GO:0004252">
    <property type="term" value="F:serine-type endopeptidase activity"/>
    <property type="evidence" value="ECO:0007669"/>
    <property type="project" value="InterPro"/>
</dbReference>
<evidence type="ECO:0000256" key="3">
    <source>
        <dbReference type="ARBA" id="ARBA00022825"/>
    </source>
</evidence>
<sequence length="634" mass="70743">MSLTSTMAYALLILSILSIIVDVKTIIPHTQLKTSTVPLNESSTEYDYSQTTKDTVKAVNNSRLYNTSKFEGVTQSPPHFDSLPLIRTSTEFTLLVENTSHASPEENCASTTMSTTTYSADIENGNHDMPNEEVAHSLLEFDKKTLLRVPDLFLVQIENVEFNTFEETLEENSTLTTMSTTTYSADIENGNHDMPNEEEVTQNPPHFDSLPLIRTSTEFSLPVENYEFNTSDASPAEKSTYINPSTTMQSTTDSVDIENDPHNMSNQEEGKSSLDQTDYFVNIMLPVGTHEFNDTSDTLLEKNNTDIDSSSTTITKSVKHNLSAVDGTNILPLVIKTHIINNTSSKPLIKNNTRIHPPKVVLTTDSTDTEIPPFNMSNYKDVCGRQLIKMARIVGGNKVSFGEWPWQISLRHQKQSIHKCGAVLINENWAITTAHCVINVPVTDIHLVFGKYNFLVKDEPYGNVTRKLQTVITHPKFKSNETNYDLALLKFDKPVKFQPNILPVCIPEDDFNFVGYSARVTGWGTLYYGGHWPTILQAVTVPVVSNSVCERMFLAAGYVKKIPDTFICAGTEKGGFDACKGDSGGPMVVLRPDKRWLVAGITSWGMRCGEPNSPGVYMRISKFKDWINQIILQS</sequence>
<dbReference type="PANTHER" id="PTHR24252">
    <property type="entry name" value="ACROSIN-RELATED"/>
    <property type="match status" value="1"/>
</dbReference>
<dbReference type="InterPro" id="IPR001314">
    <property type="entry name" value="Peptidase_S1A"/>
</dbReference>
<evidence type="ECO:0000256" key="4">
    <source>
        <dbReference type="ARBA" id="ARBA00023157"/>
    </source>
</evidence>
<name>A0A6G0TK60_APHGL</name>
<evidence type="ECO:0000313" key="9">
    <source>
        <dbReference type="Proteomes" id="UP000475862"/>
    </source>
</evidence>
<dbReference type="Pfam" id="PF00089">
    <property type="entry name" value="Trypsin"/>
    <property type="match status" value="1"/>
</dbReference>
<proteinExistence type="predicted"/>
<feature type="chain" id="PRO_5026228135" description="Peptidase S1 domain-containing protein" evidence="6">
    <location>
        <begin position="26"/>
        <end position="634"/>
    </location>
</feature>
<reference evidence="8 9" key="1">
    <citation type="submission" date="2019-08" db="EMBL/GenBank/DDBJ databases">
        <title>The genome of the soybean aphid Biotype 1, its phylome, world population structure and adaptation to the North American continent.</title>
        <authorList>
            <person name="Giordano R."/>
            <person name="Donthu R.K."/>
            <person name="Hernandez A.G."/>
            <person name="Wright C.L."/>
            <person name="Zimin A.V."/>
        </authorList>
    </citation>
    <scope>NUCLEOTIDE SEQUENCE [LARGE SCALE GENOMIC DNA]</scope>
    <source>
        <tissue evidence="8">Whole aphids</tissue>
    </source>
</reference>
<keyword evidence="1" id="KW-0645">Protease</keyword>
<dbReference type="SUPFAM" id="SSF50494">
    <property type="entry name" value="Trypsin-like serine proteases"/>
    <property type="match status" value="1"/>
</dbReference>
<keyword evidence="6" id="KW-0732">Signal</keyword>
<gene>
    <name evidence="8" type="ORF">AGLY_009294</name>
</gene>
<dbReference type="PANTHER" id="PTHR24252:SF7">
    <property type="entry name" value="HYALIN"/>
    <property type="match status" value="1"/>
</dbReference>
<evidence type="ECO:0000256" key="2">
    <source>
        <dbReference type="ARBA" id="ARBA00022801"/>
    </source>
</evidence>
<keyword evidence="2" id="KW-0378">Hydrolase</keyword>
<organism evidence="8 9">
    <name type="scientific">Aphis glycines</name>
    <name type="common">Soybean aphid</name>
    <dbReference type="NCBI Taxonomy" id="307491"/>
    <lineage>
        <taxon>Eukaryota</taxon>
        <taxon>Metazoa</taxon>
        <taxon>Ecdysozoa</taxon>
        <taxon>Arthropoda</taxon>
        <taxon>Hexapoda</taxon>
        <taxon>Insecta</taxon>
        <taxon>Pterygota</taxon>
        <taxon>Neoptera</taxon>
        <taxon>Paraneoptera</taxon>
        <taxon>Hemiptera</taxon>
        <taxon>Sternorrhyncha</taxon>
        <taxon>Aphidomorpha</taxon>
        <taxon>Aphidoidea</taxon>
        <taxon>Aphididae</taxon>
        <taxon>Aphidini</taxon>
        <taxon>Aphis</taxon>
        <taxon>Aphis</taxon>
    </lineage>
</organism>
<dbReference type="SMART" id="SM00020">
    <property type="entry name" value="Tryp_SPc"/>
    <property type="match status" value="1"/>
</dbReference>
<keyword evidence="4" id="KW-1015">Disulfide bond</keyword>
<dbReference type="PROSITE" id="PS00135">
    <property type="entry name" value="TRYPSIN_SER"/>
    <property type="match status" value="1"/>
</dbReference>
<dbReference type="InterPro" id="IPR009003">
    <property type="entry name" value="Peptidase_S1_PA"/>
</dbReference>
<feature type="region of interest" description="Disordered" evidence="5">
    <location>
        <begin position="228"/>
        <end position="272"/>
    </location>
</feature>
<dbReference type="EMBL" id="VYZN01000036">
    <property type="protein sequence ID" value="KAE9533253.1"/>
    <property type="molecule type" value="Genomic_DNA"/>
</dbReference>
<dbReference type="InterPro" id="IPR043504">
    <property type="entry name" value="Peptidase_S1_PA_chymotrypsin"/>
</dbReference>
<keyword evidence="9" id="KW-1185">Reference proteome</keyword>
<dbReference type="CDD" id="cd00190">
    <property type="entry name" value="Tryp_SPc"/>
    <property type="match status" value="1"/>
</dbReference>
<evidence type="ECO:0000256" key="6">
    <source>
        <dbReference type="SAM" id="SignalP"/>
    </source>
</evidence>
<dbReference type="PROSITE" id="PS50240">
    <property type="entry name" value="TRYPSIN_DOM"/>
    <property type="match status" value="1"/>
</dbReference>
<dbReference type="FunFam" id="2.40.10.10:FF:000006">
    <property type="entry name" value="Serine proteinase stubble"/>
    <property type="match status" value="1"/>
</dbReference>
<evidence type="ECO:0000256" key="5">
    <source>
        <dbReference type="SAM" id="MobiDB-lite"/>
    </source>
</evidence>
<dbReference type="InterPro" id="IPR001254">
    <property type="entry name" value="Trypsin_dom"/>
</dbReference>
<evidence type="ECO:0000313" key="8">
    <source>
        <dbReference type="EMBL" id="KAE9533253.1"/>
    </source>
</evidence>
<feature type="domain" description="Peptidase S1" evidence="7">
    <location>
        <begin position="393"/>
        <end position="632"/>
    </location>
</feature>
<accession>A0A6G0TK60</accession>
<dbReference type="Gene3D" id="2.40.10.10">
    <property type="entry name" value="Trypsin-like serine proteases"/>
    <property type="match status" value="1"/>
</dbReference>
<dbReference type="OrthoDB" id="93664at2759"/>
<dbReference type="AlphaFoldDB" id="A0A6G0TK60"/>
<protein>
    <recommendedName>
        <fullName evidence="7">Peptidase S1 domain-containing protein</fullName>
    </recommendedName>
</protein>
<evidence type="ECO:0000259" key="7">
    <source>
        <dbReference type="PROSITE" id="PS50240"/>
    </source>
</evidence>
<feature type="compositionally biased region" description="Polar residues" evidence="5">
    <location>
        <begin position="240"/>
        <end position="254"/>
    </location>
</feature>
<dbReference type="InterPro" id="IPR033116">
    <property type="entry name" value="TRYPSIN_SER"/>
</dbReference>
<dbReference type="PRINTS" id="PR00722">
    <property type="entry name" value="CHYMOTRYPSIN"/>
</dbReference>
<dbReference type="Proteomes" id="UP000475862">
    <property type="component" value="Unassembled WGS sequence"/>
</dbReference>
<evidence type="ECO:0000256" key="1">
    <source>
        <dbReference type="ARBA" id="ARBA00022670"/>
    </source>
</evidence>
<keyword evidence="3" id="KW-0720">Serine protease</keyword>
<dbReference type="GO" id="GO:0006508">
    <property type="term" value="P:proteolysis"/>
    <property type="evidence" value="ECO:0007669"/>
    <property type="project" value="UniProtKB-KW"/>
</dbReference>
<feature type="signal peptide" evidence="6">
    <location>
        <begin position="1"/>
        <end position="25"/>
    </location>
</feature>
<comment type="caution">
    <text evidence="8">The sequence shown here is derived from an EMBL/GenBank/DDBJ whole genome shotgun (WGS) entry which is preliminary data.</text>
</comment>